<proteinExistence type="predicted"/>
<sequence>MTNTIKIKHAGHELLVDSRIIAEKLGVDHKATIQVIDKYSSQIARFGTLPFQMAKSKGQPTRFALLNRSQAEFLLTLTRNTPEAIELKVQLIKAFDQARDALEASGNYIPFYHAAHDSLQTLVDKSGSSTPANIHHMNLEKLINATFCIRPGTRHHQTAEVRLMVGLAMAMANRVYQQALQEGFDHKKAYQAVKGKLKQLSTGFNGLEVSA</sequence>
<dbReference type="AlphaFoldDB" id="A0A1I2N2F9"/>
<reference evidence="2" key="1">
    <citation type="submission" date="2016-10" db="EMBL/GenBank/DDBJ databases">
        <authorList>
            <person name="Varghese N."/>
            <person name="Submissions S."/>
        </authorList>
    </citation>
    <scope>NUCLEOTIDE SEQUENCE [LARGE SCALE GENOMIC DNA]</scope>
    <source>
        <strain evidence="2">CGMCC 1.10971</strain>
    </source>
</reference>
<dbReference type="OrthoDB" id="71495at2"/>
<keyword evidence="2" id="KW-1185">Reference proteome</keyword>
<dbReference type="Proteomes" id="UP000198623">
    <property type="component" value="Unassembled WGS sequence"/>
</dbReference>
<dbReference type="InterPro" id="IPR014054">
    <property type="entry name" value="Phage_regulatory_Rha"/>
</dbReference>
<dbReference type="Pfam" id="PF09669">
    <property type="entry name" value="Phage_pRha"/>
    <property type="match status" value="1"/>
</dbReference>
<dbReference type="STRING" id="1045558.SAMN05216175_102247"/>
<organism evidence="1 2">
    <name type="scientific">Neptunomonas qingdaonensis</name>
    <dbReference type="NCBI Taxonomy" id="1045558"/>
    <lineage>
        <taxon>Bacteria</taxon>
        <taxon>Pseudomonadati</taxon>
        <taxon>Pseudomonadota</taxon>
        <taxon>Gammaproteobacteria</taxon>
        <taxon>Oceanospirillales</taxon>
        <taxon>Oceanospirillaceae</taxon>
        <taxon>Neptunomonas</taxon>
    </lineage>
</organism>
<protein>
    <submittedName>
        <fullName evidence="1">Phage regulatory protein Rha</fullName>
    </submittedName>
</protein>
<dbReference type="RefSeq" id="WP_090724838.1">
    <property type="nucleotide sequence ID" value="NZ_FOOU01000002.1"/>
</dbReference>
<dbReference type="EMBL" id="FOOU01000002">
    <property type="protein sequence ID" value="SFF97833.1"/>
    <property type="molecule type" value="Genomic_DNA"/>
</dbReference>
<gene>
    <name evidence="1" type="ORF">SAMN05216175_102247</name>
</gene>
<accession>A0A1I2N2F9</accession>
<evidence type="ECO:0000313" key="1">
    <source>
        <dbReference type="EMBL" id="SFF97833.1"/>
    </source>
</evidence>
<name>A0A1I2N2F9_9GAMM</name>
<evidence type="ECO:0000313" key="2">
    <source>
        <dbReference type="Proteomes" id="UP000198623"/>
    </source>
</evidence>